<dbReference type="SUPFAM" id="SSF50952">
    <property type="entry name" value="Soluble quinoprotein glucose dehydrogenase"/>
    <property type="match status" value="1"/>
</dbReference>
<keyword evidence="4" id="KW-1185">Reference proteome</keyword>
<dbReference type="RefSeq" id="WP_015751390.1">
    <property type="nucleotide sequence ID" value="NC_013223.1"/>
</dbReference>
<feature type="signal peptide" evidence="1">
    <location>
        <begin position="1"/>
        <end position="26"/>
    </location>
</feature>
<dbReference type="AlphaFoldDB" id="C8X1D7"/>
<reference evidence="4" key="1">
    <citation type="submission" date="2009-09" db="EMBL/GenBank/DDBJ databases">
        <title>The complete chromosome of Desulfohalobium retbaense DSM 5692.</title>
        <authorList>
            <consortium name="US DOE Joint Genome Institute (JGI-PGF)"/>
            <person name="Lucas S."/>
            <person name="Copeland A."/>
            <person name="Lapidus A."/>
            <person name="Glavina del Rio T."/>
            <person name="Dalin E."/>
            <person name="Tice H."/>
            <person name="Bruce D."/>
            <person name="Goodwin L."/>
            <person name="Pitluck S."/>
            <person name="Kyrpides N."/>
            <person name="Mavromatis K."/>
            <person name="Ivanova N."/>
            <person name="Mikhailova N."/>
            <person name="Munk A.C."/>
            <person name="Brettin T."/>
            <person name="Detter J.C."/>
            <person name="Han C."/>
            <person name="Tapia R."/>
            <person name="Larimer F."/>
            <person name="Land M."/>
            <person name="Hauser L."/>
            <person name="Markowitz V."/>
            <person name="Cheng J.-F."/>
            <person name="Hugenholtz P."/>
            <person name="Woyke T."/>
            <person name="Wu D."/>
            <person name="Spring S."/>
            <person name="Klenk H.-P."/>
            <person name="Eisen J.A."/>
        </authorList>
    </citation>
    <scope>NUCLEOTIDE SEQUENCE [LARGE SCALE GENOMIC DNA]</scope>
    <source>
        <strain evidence="4">DSM 5692</strain>
    </source>
</reference>
<dbReference type="InterPro" id="IPR011041">
    <property type="entry name" value="Quinoprot_gluc/sorb_DH_b-prop"/>
</dbReference>
<dbReference type="EMBL" id="CP001734">
    <property type="protein sequence ID" value="ACV68234.1"/>
    <property type="molecule type" value="Genomic_DNA"/>
</dbReference>
<gene>
    <name evidence="3" type="ordered locus">Dret_0946</name>
</gene>
<dbReference type="KEGG" id="drt:Dret_0946"/>
<organism evidence="3 4">
    <name type="scientific">Desulfohalobium retbaense (strain ATCC 49708 / DSM 5692 / JCM 16813 / HR100)</name>
    <dbReference type="NCBI Taxonomy" id="485915"/>
    <lineage>
        <taxon>Bacteria</taxon>
        <taxon>Pseudomonadati</taxon>
        <taxon>Thermodesulfobacteriota</taxon>
        <taxon>Desulfovibrionia</taxon>
        <taxon>Desulfovibrionales</taxon>
        <taxon>Desulfohalobiaceae</taxon>
        <taxon>Desulfohalobium</taxon>
    </lineage>
</organism>
<evidence type="ECO:0000259" key="2">
    <source>
        <dbReference type="Pfam" id="PF07995"/>
    </source>
</evidence>
<evidence type="ECO:0000313" key="3">
    <source>
        <dbReference type="EMBL" id="ACV68234.1"/>
    </source>
</evidence>
<evidence type="ECO:0000256" key="1">
    <source>
        <dbReference type="SAM" id="SignalP"/>
    </source>
</evidence>
<evidence type="ECO:0000313" key="4">
    <source>
        <dbReference type="Proteomes" id="UP000001052"/>
    </source>
</evidence>
<dbReference type="Gene3D" id="2.120.10.30">
    <property type="entry name" value="TolB, C-terminal domain"/>
    <property type="match status" value="1"/>
</dbReference>
<dbReference type="Pfam" id="PF07995">
    <property type="entry name" value="GSDH"/>
    <property type="match status" value="1"/>
</dbReference>
<dbReference type="InterPro" id="IPR012938">
    <property type="entry name" value="Glc/Sorbosone_DH"/>
</dbReference>
<dbReference type="PANTHER" id="PTHR19328:SF75">
    <property type="entry name" value="ALDOSE SUGAR DEHYDROGENASE YLII"/>
    <property type="match status" value="1"/>
</dbReference>
<feature type="chain" id="PRO_5002994034" evidence="1">
    <location>
        <begin position="27"/>
        <end position="407"/>
    </location>
</feature>
<protein>
    <submittedName>
        <fullName evidence="3">Glucose sorbosone dehydrogenase</fullName>
    </submittedName>
</protein>
<dbReference type="InterPro" id="IPR011042">
    <property type="entry name" value="6-blade_b-propeller_TolB-like"/>
</dbReference>
<keyword evidence="1" id="KW-0732">Signal</keyword>
<dbReference type="OrthoDB" id="9770043at2"/>
<name>C8X1D7_DESRD</name>
<feature type="domain" description="Glucose/Sorbosone dehydrogenase" evidence="2">
    <location>
        <begin position="47"/>
        <end position="375"/>
    </location>
</feature>
<sequence>MKPVCSSIQHLVPLFILVLLSIPAGAADNAVTGNAGSTLYVESFGAFDEPWAMCFLPNKNLLVTEKKGNLILFNVDDRTRTAVQGVPKVAYGGQGGLGDVILHPQFEDNHWIYLSYAEQDASGKKGAVVIRATLRFNDAGPALEGHQIIWKQIPKVPGSGHYSHRLAFSPDGKLFITSGDRQKQTPAQDWTQNLGKVIRLNEDGSVPPDNPFQNKGDLAKTFWTLGHRNILGIAFDRQGRLWTHEMGPRHGDEFNLIVRGDNYGWPIVSWGDQYSGIPIPDHDTRPEFNAPEMYWVPTVAPSGLIIYDGALFQQWQGDAFLGGLRSRSLVRIEMNGTKAHEAERFAMGKRIREIEQGPNGAIWLLEDKQNGRLLRLTPKNGEIVDRNALIPGRTTGANCCLQRRLAG</sequence>
<proteinExistence type="predicted"/>
<reference evidence="3 4" key="2">
    <citation type="journal article" date="2010" name="Stand. Genomic Sci.">
        <title>Complete genome sequence of Desulfohalobium retbaense type strain (HR(100)).</title>
        <authorList>
            <person name="Spring S."/>
            <person name="Nolan M."/>
            <person name="Lapidus A."/>
            <person name="Glavina Del Rio T."/>
            <person name="Copeland A."/>
            <person name="Tice H."/>
            <person name="Cheng J.F."/>
            <person name="Lucas S."/>
            <person name="Land M."/>
            <person name="Chen F."/>
            <person name="Bruce D."/>
            <person name="Goodwin L."/>
            <person name="Pitluck S."/>
            <person name="Ivanova N."/>
            <person name="Mavromatis K."/>
            <person name="Mikhailova N."/>
            <person name="Pati A."/>
            <person name="Chen A."/>
            <person name="Palaniappan K."/>
            <person name="Hauser L."/>
            <person name="Chang Y.J."/>
            <person name="Jeffries C.D."/>
            <person name="Munk C."/>
            <person name="Kiss H."/>
            <person name="Chain P."/>
            <person name="Han C."/>
            <person name="Brettin T."/>
            <person name="Detter J.C."/>
            <person name="Schuler E."/>
            <person name="Goker M."/>
            <person name="Rohde M."/>
            <person name="Bristow J."/>
            <person name="Eisen J.A."/>
            <person name="Markowitz V."/>
            <person name="Hugenholtz P."/>
            <person name="Kyrpides N.C."/>
            <person name="Klenk H.P."/>
        </authorList>
    </citation>
    <scope>NUCLEOTIDE SEQUENCE [LARGE SCALE GENOMIC DNA]</scope>
    <source>
        <strain evidence="3 4">DSM 5692</strain>
    </source>
</reference>
<dbReference type="Proteomes" id="UP000001052">
    <property type="component" value="Chromosome"/>
</dbReference>
<accession>C8X1D7</accession>
<dbReference type="PANTHER" id="PTHR19328">
    <property type="entry name" value="HEDGEHOG-INTERACTING PROTEIN"/>
    <property type="match status" value="1"/>
</dbReference>
<dbReference type="HOGENOM" id="CLU_012253_1_0_7"/>
<dbReference type="eggNOG" id="COG2133">
    <property type="taxonomic scope" value="Bacteria"/>
</dbReference>